<gene>
    <name evidence="4" type="ORF">EDC52_101756</name>
</gene>
<evidence type="ECO:0000256" key="1">
    <source>
        <dbReference type="SAM" id="Coils"/>
    </source>
</evidence>
<keyword evidence="1" id="KW-0175">Coiled coil</keyword>
<keyword evidence="3" id="KW-1133">Transmembrane helix</keyword>
<feature type="coiled-coil region" evidence="1">
    <location>
        <begin position="78"/>
        <end position="112"/>
    </location>
</feature>
<keyword evidence="5" id="KW-1185">Reference proteome</keyword>
<proteinExistence type="predicted"/>
<accession>A0A4V2W5M7</accession>
<dbReference type="EMBL" id="SMCR01000001">
    <property type="protein sequence ID" value="TCW00406.1"/>
    <property type="molecule type" value="Genomic_DNA"/>
</dbReference>
<keyword evidence="3" id="KW-0812">Transmembrane</keyword>
<feature type="region of interest" description="Disordered" evidence="2">
    <location>
        <begin position="121"/>
        <end position="147"/>
    </location>
</feature>
<dbReference type="RefSeq" id="WP_131863967.1">
    <property type="nucleotide sequence ID" value="NZ_SMCR01000001.1"/>
</dbReference>
<feature type="transmembrane region" description="Helical" evidence="3">
    <location>
        <begin position="12"/>
        <end position="33"/>
    </location>
</feature>
<reference evidence="4 5" key="1">
    <citation type="submission" date="2019-03" db="EMBL/GenBank/DDBJ databases">
        <title>Genomic Encyclopedia of Type Strains, Phase IV (KMG-IV): sequencing the most valuable type-strain genomes for metagenomic binning, comparative biology and taxonomic classification.</title>
        <authorList>
            <person name="Goeker M."/>
        </authorList>
    </citation>
    <scope>NUCLEOTIDE SEQUENCE [LARGE SCALE GENOMIC DNA]</scope>
    <source>
        <strain evidence="4 5">DSM 19580</strain>
    </source>
</reference>
<dbReference type="AlphaFoldDB" id="A0A4V2W5M7"/>
<comment type="caution">
    <text evidence="4">The sequence shown here is derived from an EMBL/GenBank/DDBJ whole genome shotgun (WGS) entry which is preliminary data.</text>
</comment>
<evidence type="ECO:0000256" key="3">
    <source>
        <dbReference type="SAM" id="Phobius"/>
    </source>
</evidence>
<evidence type="ECO:0000313" key="5">
    <source>
        <dbReference type="Proteomes" id="UP000295719"/>
    </source>
</evidence>
<name>A0A4V2W5M7_9GAMM</name>
<keyword evidence="3" id="KW-0472">Membrane</keyword>
<organism evidence="4 5">
    <name type="scientific">Biostraticola tofi</name>
    <dbReference type="NCBI Taxonomy" id="466109"/>
    <lineage>
        <taxon>Bacteria</taxon>
        <taxon>Pseudomonadati</taxon>
        <taxon>Pseudomonadota</taxon>
        <taxon>Gammaproteobacteria</taxon>
        <taxon>Enterobacterales</taxon>
        <taxon>Bruguierivoracaceae</taxon>
        <taxon>Biostraticola</taxon>
    </lineage>
</organism>
<dbReference type="Proteomes" id="UP000295719">
    <property type="component" value="Unassembled WGS sequence"/>
</dbReference>
<protein>
    <submittedName>
        <fullName evidence="4">Uncharacterized protein</fullName>
    </submittedName>
</protein>
<evidence type="ECO:0000256" key="2">
    <source>
        <dbReference type="SAM" id="MobiDB-lite"/>
    </source>
</evidence>
<sequence>MLSDHKHTLLDMLRYYIPLIFAAVILFFLFSLYKTNQAITAENVILKNSIREKVERIDNLRSRGDDTHEIFKRFAGELEKYNSLLAAETGRRAAAENESHRLQEEMKKLLRSNKCAIALIPGDPSDPAKTTGRLEIGPATETEEIPK</sequence>
<evidence type="ECO:0000313" key="4">
    <source>
        <dbReference type="EMBL" id="TCW00406.1"/>
    </source>
</evidence>